<accession>A0ABS0HBV7</accession>
<dbReference type="InterPro" id="IPR016047">
    <property type="entry name" value="M23ase_b-sheet_dom"/>
</dbReference>
<dbReference type="PANTHER" id="PTHR21666:SF289">
    <property type="entry name" value="L-ALA--D-GLU ENDOPEPTIDASE"/>
    <property type="match status" value="1"/>
</dbReference>
<comment type="caution">
    <text evidence="3">The sequence shown here is derived from an EMBL/GenBank/DDBJ whole genome shotgun (WGS) entry which is preliminary data.</text>
</comment>
<name>A0ABS0HBV7_9SPHN</name>
<evidence type="ECO:0000259" key="2">
    <source>
        <dbReference type="Pfam" id="PF01551"/>
    </source>
</evidence>
<reference evidence="3 4" key="1">
    <citation type="submission" date="2020-11" db="EMBL/GenBank/DDBJ databases">
        <title>The genome sequence of Novosphingobium sp. 1Y9A.</title>
        <authorList>
            <person name="Liu Y."/>
        </authorList>
    </citation>
    <scope>NUCLEOTIDE SEQUENCE [LARGE SCALE GENOMIC DNA]</scope>
    <source>
        <strain evidence="3 4">1Y9A</strain>
    </source>
</reference>
<dbReference type="Proteomes" id="UP000600799">
    <property type="component" value="Unassembled WGS sequence"/>
</dbReference>
<evidence type="ECO:0000313" key="3">
    <source>
        <dbReference type="EMBL" id="MBF9149666.1"/>
    </source>
</evidence>
<evidence type="ECO:0000313" key="4">
    <source>
        <dbReference type="Proteomes" id="UP000600799"/>
    </source>
</evidence>
<dbReference type="EMBL" id="JADQDC010000001">
    <property type="protein sequence ID" value="MBF9149666.1"/>
    <property type="molecule type" value="Genomic_DNA"/>
</dbReference>
<dbReference type="Gene3D" id="2.70.70.10">
    <property type="entry name" value="Glucose Permease (Domain IIA)"/>
    <property type="match status" value="1"/>
</dbReference>
<dbReference type="Pfam" id="PF01551">
    <property type="entry name" value="Peptidase_M23"/>
    <property type="match status" value="1"/>
</dbReference>
<dbReference type="CDD" id="cd12797">
    <property type="entry name" value="M23_peptidase"/>
    <property type="match status" value="1"/>
</dbReference>
<keyword evidence="1" id="KW-0732">Signal</keyword>
<feature type="domain" description="M23ase beta-sheet core" evidence="2">
    <location>
        <begin position="88"/>
        <end position="182"/>
    </location>
</feature>
<dbReference type="PANTHER" id="PTHR21666">
    <property type="entry name" value="PEPTIDASE-RELATED"/>
    <property type="match status" value="1"/>
</dbReference>
<evidence type="ECO:0000256" key="1">
    <source>
        <dbReference type="ARBA" id="ARBA00022729"/>
    </source>
</evidence>
<dbReference type="SUPFAM" id="SSF51261">
    <property type="entry name" value="Duplicated hybrid motif"/>
    <property type="match status" value="1"/>
</dbReference>
<dbReference type="InterPro" id="IPR011055">
    <property type="entry name" value="Dup_hybrid_motif"/>
</dbReference>
<keyword evidence="4" id="KW-1185">Reference proteome</keyword>
<sequence length="194" mass="20259">MPALALQAPTVVTALASGPDEQFRQLAASGRAWQRAAAQALKEPVSPAQTKAVARPALAYVGALPVPKVALTSGFGLRVHPLSGELRNHDGIDIAAAFGTPVRATSDGVVEKASWFGGYGLFVALRSGPSMETRYGHMSRLLVSAGQSVRAGDIIGLVGSTGRSTGPHLHYEVRLSGRPVNPLPFLSRKAAVFQ</sequence>
<gene>
    <name evidence="3" type="ORF">I2488_01480</name>
</gene>
<organism evidence="3 4">
    <name type="scientific">Novosphingobium jiangmenense</name>
    <dbReference type="NCBI Taxonomy" id="2791981"/>
    <lineage>
        <taxon>Bacteria</taxon>
        <taxon>Pseudomonadati</taxon>
        <taxon>Pseudomonadota</taxon>
        <taxon>Alphaproteobacteria</taxon>
        <taxon>Sphingomonadales</taxon>
        <taxon>Sphingomonadaceae</taxon>
        <taxon>Novosphingobium</taxon>
    </lineage>
</organism>
<proteinExistence type="predicted"/>
<dbReference type="InterPro" id="IPR050570">
    <property type="entry name" value="Cell_wall_metabolism_enzyme"/>
</dbReference>
<protein>
    <submittedName>
        <fullName evidence="3">M23 family metallopeptidase</fullName>
    </submittedName>
</protein>